<protein>
    <submittedName>
        <fullName evidence="2">Thiosulfate sulfurtransferase GlpE</fullName>
        <ecNumber evidence="2">2.8.1.1</ecNumber>
    </submittedName>
</protein>
<dbReference type="Gene3D" id="3.40.250.10">
    <property type="entry name" value="Rhodanese-like domain"/>
    <property type="match status" value="1"/>
</dbReference>
<comment type="caution">
    <text evidence="2">The sequence shown here is derived from an EMBL/GenBank/DDBJ whole genome shotgun (WGS) entry which is preliminary data.</text>
</comment>
<feature type="domain" description="Rhodanese" evidence="1">
    <location>
        <begin position="53"/>
        <end position="139"/>
    </location>
</feature>
<accession>A0A645BP02</accession>
<dbReference type="PANTHER" id="PTHR45431:SF3">
    <property type="entry name" value="RHODANESE-LIKE DOMAIN-CONTAINING PROTEIN 15, CHLOROPLASTIC"/>
    <property type="match status" value="1"/>
</dbReference>
<gene>
    <name evidence="2" type="primary">glpE_30</name>
    <name evidence="2" type="ORF">SDC9_110404</name>
</gene>
<keyword evidence="2" id="KW-0808">Transferase</keyword>
<dbReference type="GO" id="GO:0004792">
    <property type="term" value="F:thiosulfate-cyanide sulfurtransferase activity"/>
    <property type="evidence" value="ECO:0007669"/>
    <property type="project" value="UniProtKB-EC"/>
</dbReference>
<dbReference type="SMART" id="SM00450">
    <property type="entry name" value="RHOD"/>
    <property type="match status" value="1"/>
</dbReference>
<dbReference type="InterPro" id="IPR001763">
    <property type="entry name" value="Rhodanese-like_dom"/>
</dbReference>
<dbReference type="InterPro" id="IPR036873">
    <property type="entry name" value="Rhodanese-like_dom_sf"/>
</dbReference>
<sequence length="140" mass="15091">MKKLGQFFLLALSALTLSACAAPAAKMEPTPSPAPTAEYKKITAADAKERMDSGDEIVILDVRTKEEFDAGHIAGAILVPNETILDQQPDLLPDLDAEILVYCRSGNRSAQAAKKLLAIGYTNVVDFGGIIDWPYEVVKD</sequence>
<evidence type="ECO:0000313" key="2">
    <source>
        <dbReference type="EMBL" id="MPM63524.1"/>
    </source>
</evidence>
<dbReference type="PROSITE" id="PS51257">
    <property type="entry name" value="PROKAR_LIPOPROTEIN"/>
    <property type="match status" value="1"/>
</dbReference>
<dbReference type="CDD" id="cd00158">
    <property type="entry name" value="RHOD"/>
    <property type="match status" value="1"/>
</dbReference>
<dbReference type="EMBL" id="VSSQ01019461">
    <property type="protein sequence ID" value="MPM63524.1"/>
    <property type="molecule type" value="Genomic_DNA"/>
</dbReference>
<dbReference type="PANTHER" id="PTHR45431">
    <property type="entry name" value="RHODANESE-LIKE DOMAIN-CONTAINING PROTEIN 15, CHLOROPLASTIC"/>
    <property type="match status" value="1"/>
</dbReference>
<reference evidence="2" key="1">
    <citation type="submission" date="2019-08" db="EMBL/GenBank/DDBJ databases">
        <authorList>
            <person name="Kucharzyk K."/>
            <person name="Murdoch R.W."/>
            <person name="Higgins S."/>
            <person name="Loffler F."/>
        </authorList>
    </citation>
    <scope>NUCLEOTIDE SEQUENCE</scope>
</reference>
<dbReference type="AlphaFoldDB" id="A0A645BP02"/>
<dbReference type="SUPFAM" id="SSF52821">
    <property type="entry name" value="Rhodanese/Cell cycle control phosphatase"/>
    <property type="match status" value="1"/>
</dbReference>
<organism evidence="2">
    <name type="scientific">bioreactor metagenome</name>
    <dbReference type="NCBI Taxonomy" id="1076179"/>
    <lineage>
        <taxon>unclassified sequences</taxon>
        <taxon>metagenomes</taxon>
        <taxon>ecological metagenomes</taxon>
    </lineage>
</organism>
<dbReference type="InterPro" id="IPR052367">
    <property type="entry name" value="Thiosulfate_ST/Rhodanese-like"/>
</dbReference>
<dbReference type="Pfam" id="PF00581">
    <property type="entry name" value="Rhodanese"/>
    <property type="match status" value="1"/>
</dbReference>
<dbReference type="EC" id="2.8.1.1" evidence="2"/>
<dbReference type="PROSITE" id="PS50206">
    <property type="entry name" value="RHODANESE_3"/>
    <property type="match status" value="1"/>
</dbReference>
<name>A0A645BP02_9ZZZZ</name>
<proteinExistence type="predicted"/>
<evidence type="ECO:0000259" key="1">
    <source>
        <dbReference type="PROSITE" id="PS50206"/>
    </source>
</evidence>